<dbReference type="AlphaFoldDB" id="I1C1Y7"/>
<evidence type="ECO:0000313" key="2">
    <source>
        <dbReference type="EMBL" id="EIE82467.1"/>
    </source>
</evidence>
<reference evidence="2 3" key="1">
    <citation type="journal article" date="2009" name="PLoS Genet.">
        <title>Genomic analysis of the basal lineage fungus Rhizopus oryzae reveals a whole-genome duplication.</title>
        <authorList>
            <person name="Ma L.-J."/>
            <person name="Ibrahim A.S."/>
            <person name="Skory C."/>
            <person name="Grabherr M.G."/>
            <person name="Burger G."/>
            <person name="Butler M."/>
            <person name="Elias M."/>
            <person name="Idnurm A."/>
            <person name="Lang B.F."/>
            <person name="Sone T."/>
            <person name="Abe A."/>
            <person name="Calvo S.E."/>
            <person name="Corrochano L.M."/>
            <person name="Engels R."/>
            <person name="Fu J."/>
            <person name="Hansberg W."/>
            <person name="Kim J.-M."/>
            <person name="Kodira C.D."/>
            <person name="Koehrsen M.J."/>
            <person name="Liu B."/>
            <person name="Miranda-Saavedra D."/>
            <person name="O'Leary S."/>
            <person name="Ortiz-Castellanos L."/>
            <person name="Poulter R."/>
            <person name="Rodriguez-Romero J."/>
            <person name="Ruiz-Herrera J."/>
            <person name="Shen Y.-Q."/>
            <person name="Zeng Q."/>
            <person name="Galagan J."/>
            <person name="Birren B.W."/>
            <person name="Cuomo C.A."/>
            <person name="Wickes B.L."/>
        </authorList>
    </citation>
    <scope>NUCLEOTIDE SEQUENCE [LARGE SCALE GENOMIC DNA]</scope>
    <source>
        <strain evidence="3">RA 99-880 / ATCC MYA-4621 / FGSC 9543 / NRRL 43880</strain>
    </source>
</reference>
<dbReference type="Proteomes" id="UP000009138">
    <property type="component" value="Unassembled WGS sequence"/>
</dbReference>
<name>I1C1Y7_RHIO9</name>
<dbReference type="OrthoDB" id="10319975at2759"/>
<evidence type="ECO:0000313" key="3">
    <source>
        <dbReference type="Proteomes" id="UP000009138"/>
    </source>
</evidence>
<dbReference type="GeneID" id="93614143"/>
<dbReference type="EMBL" id="CH476736">
    <property type="protein sequence ID" value="EIE82467.1"/>
    <property type="molecule type" value="Genomic_DNA"/>
</dbReference>
<dbReference type="VEuPathDB" id="FungiDB:RO3G_07172"/>
<gene>
    <name evidence="2" type="ORF">RO3G_07172</name>
</gene>
<feature type="region of interest" description="Disordered" evidence="1">
    <location>
        <begin position="1"/>
        <end position="55"/>
    </location>
</feature>
<organism evidence="2 3">
    <name type="scientific">Rhizopus delemar (strain RA 99-880 / ATCC MYA-4621 / FGSC 9543 / NRRL 43880)</name>
    <name type="common">Mucormycosis agent</name>
    <name type="synonym">Rhizopus arrhizus var. delemar</name>
    <dbReference type="NCBI Taxonomy" id="246409"/>
    <lineage>
        <taxon>Eukaryota</taxon>
        <taxon>Fungi</taxon>
        <taxon>Fungi incertae sedis</taxon>
        <taxon>Mucoromycota</taxon>
        <taxon>Mucoromycotina</taxon>
        <taxon>Mucoromycetes</taxon>
        <taxon>Mucorales</taxon>
        <taxon>Mucorineae</taxon>
        <taxon>Rhizopodaceae</taxon>
        <taxon>Rhizopus</taxon>
    </lineage>
</organism>
<proteinExistence type="predicted"/>
<protein>
    <submittedName>
        <fullName evidence="2">Uncharacterized protein</fullName>
    </submittedName>
</protein>
<accession>I1C1Y7</accession>
<keyword evidence="3" id="KW-1185">Reference proteome</keyword>
<evidence type="ECO:0000256" key="1">
    <source>
        <dbReference type="SAM" id="MobiDB-lite"/>
    </source>
</evidence>
<dbReference type="InParanoid" id="I1C1Y7"/>
<sequence length="55" mass="6258">MNNKYLTNDFKDNPPEESVTTLDLPNQKDSTPSLVPNIQSNYENKPECDDDETVV</sequence>
<feature type="compositionally biased region" description="Polar residues" evidence="1">
    <location>
        <begin position="18"/>
        <end position="43"/>
    </location>
</feature>
<dbReference type="RefSeq" id="XP_067517863.1">
    <property type="nucleotide sequence ID" value="XM_067661762.1"/>
</dbReference>